<name>A0ACB7EIN1_NIBAL</name>
<accession>A0ACB7EIN1</accession>
<organism evidence="1 2">
    <name type="scientific">Nibea albiflora</name>
    <name type="common">Yellow drum</name>
    <name type="synonym">Corvina albiflora</name>
    <dbReference type="NCBI Taxonomy" id="240163"/>
    <lineage>
        <taxon>Eukaryota</taxon>
        <taxon>Metazoa</taxon>
        <taxon>Chordata</taxon>
        <taxon>Craniata</taxon>
        <taxon>Vertebrata</taxon>
        <taxon>Euteleostomi</taxon>
        <taxon>Actinopterygii</taxon>
        <taxon>Neopterygii</taxon>
        <taxon>Teleostei</taxon>
        <taxon>Neoteleostei</taxon>
        <taxon>Acanthomorphata</taxon>
        <taxon>Eupercaria</taxon>
        <taxon>Sciaenidae</taxon>
        <taxon>Nibea</taxon>
    </lineage>
</organism>
<keyword evidence="1" id="KW-0675">Receptor</keyword>
<protein>
    <submittedName>
        <fullName evidence="1">Macrophage receptor MARCO</fullName>
    </submittedName>
</protein>
<comment type="caution">
    <text evidence="1">The sequence shown here is derived from an EMBL/GenBank/DDBJ whole genome shotgun (WGS) entry which is preliminary data.</text>
</comment>
<sequence>DTLVSLDSQGPQVPLVTLGSCRELERRVRMGTLGRWDDQVSWGKVDVQELPDRKVFLDQKETLEKGSPVKSKCLQEIQDKKEIKEYLETSDLQETKVFQEFQVYQVLVSKDERGHQALQGIPGPKGDRGIGFPWSAGSAMGSRGKMALWAPQETLDCQDQMVIKDLQERMDQPGPEGSSCRNDVVRKVVHDRSPFIIQVNPGRNGLDGVPGPVGSVGLCLPGALGPIGEQGRIGIIGFTGQTGEDGSRGIRGPPGPRGDQGEPGSKGSATSVMIVGDPGDPGEPGAAGLTGSKGERGVPGPEGRNGINGRAGSPGPQGPPGDPGREGENGLPGNAGDDGDPGRVGSGQVLLVPLVKKGCDGFQGKMALQGPPDCTGTEVLLEILVQLVPEETRDRLGYLASWRERGYGSSWNRTHRPRGGEGAHTGDSPLVNMNLFFGQNYRRRNKHPLCTSSVSSGVLGRWVLLVPVVLLVLMALEDHQVVMVLLDHPGPPGEPGVKGLCIEGERGENGLARRTRTQR</sequence>
<dbReference type="Proteomes" id="UP000805704">
    <property type="component" value="Chromosome 6"/>
</dbReference>
<proteinExistence type="predicted"/>
<gene>
    <name evidence="1" type="primary">MARCO</name>
    <name evidence="1" type="ORF">GBF38_002697</name>
</gene>
<keyword evidence="2" id="KW-1185">Reference proteome</keyword>
<reference evidence="1" key="1">
    <citation type="submission" date="2020-04" db="EMBL/GenBank/DDBJ databases">
        <title>A chromosome-scale assembly and high-density genetic map of the yellow drum (Nibea albiflora) genome.</title>
        <authorList>
            <person name="Xu D."/>
            <person name="Zhang W."/>
            <person name="Chen R."/>
            <person name="Tan P."/>
            <person name="Wang L."/>
            <person name="Song H."/>
            <person name="Tian L."/>
            <person name="Zhu Q."/>
            <person name="Wang B."/>
        </authorList>
    </citation>
    <scope>NUCLEOTIDE SEQUENCE</scope>
    <source>
        <strain evidence="1">ZJHYS-2018</strain>
    </source>
</reference>
<dbReference type="EMBL" id="CM024794">
    <property type="protein sequence ID" value="KAG8001698.1"/>
    <property type="molecule type" value="Genomic_DNA"/>
</dbReference>
<feature type="non-terminal residue" evidence="1">
    <location>
        <position position="1"/>
    </location>
</feature>
<evidence type="ECO:0000313" key="1">
    <source>
        <dbReference type="EMBL" id="KAG8001698.1"/>
    </source>
</evidence>
<evidence type="ECO:0000313" key="2">
    <source>
        <dbReference type="Proteomes" id="UP000805704"/>
    </source>
</evidence>